<evidence type="ECO:0000256" key="1">
    <source>
        <dbReference type="ARBA" id="ARBA00005909"/>
    </source>
</evidence>
<feature type="compositionally biased region" description="Low complexity" evidence="6">
    <location>
        <begin position="58"/>
        <end position="91"/>
    </location>
</feature>
<keyword evidence="9" id="KW-1185">Reference proteome</keyword>
<proteinExistence type="inferred from homology"/>
<evidence type="ECO:0000256" key="3">
    <source>
        <dbReference type="ARBA" id="ARBA00023125"/>
    </source>
</evidence>
<reference evidence="8" key="1">
    <citation type="journal article" date="2017" name="Nature">
        <title>The sunflower genome provides insights into oil metabolism, flowering and Asterid evolution.</title>
        <authorList>
            <person name="Badouin H."/>
            <person name="Gouzy J."/>
            <person name="Grassa C.J."/>
            <person name="Murat F."/>
            <person name="Staton S.E."/>
            <person name="Cottret L."/>
            <person name="Lelandais-Briere C."/>
            <person name="Owens G.L."/>
            <person name="Carrere S."/>
            <person name="Mayjonade B."/>
            <person name="Legrand L."/>
            <person name="Gill N."/>
            <person name="Kane N.C."/>
            <person name="Bowers J.E."/>
            <person name="Hubner S."/>
            <person name="Bellec A."/>
            <person name="Berard A."/>
            <person name="Berges H."/>
            <person name="Blanchet N."/>
            <person name="Boniface M.C."/>
            <person name="Brunel D."/>
            <person name="Catrice O."/>
            <person name="Chaidir N."/>
            <person name="Claudel C."/>
            <person name="Donnadieu C."/>
            <person name="Faraut T."/>
            <person name="Fievet G."/>
            <person name="Helmstetter N."/>
            <person name="King M."/>
            <person name="Knapp S.J."/>
            <person name="Lai Z."/>
            <person name="Le Paslier M.C."/>
            <person name="Lippi Y."/>
            <person name="Lorenzon L."/>
            <person name="Mandel J.R."/>
            <person name="Marage G."/>
            <person name="Marchand G."/>
            <person name="Marquand E."/>
            <person name="Bret-Mestries E."/>
            <person name="Morien E."/>
            <person name="Nambeesan S."/>
            <person name="Nguyen T."/>
            <person name="Pegot-Espagnet P."/>
            <person name="Pouilly N."/>
            <person name="Raftis F."/>
            <person name="Sallet E."/>
            <person name="Schiex T."/>
            <person name="Thomas J."/>
            <person name="Vandecasteele C."/>
            <person name="Vares D."/>
            <person name="Vear F."/>
            <person name="Vautrin S."/>
            <person name="Crespi M."/>
            <person name="Mangin B."/>
            <person name="Burke J.M."/>
            <person name="Salse J."/>
            <person name="Munos S."/>
            <person name="Vincourt P."/>
            <person name="Rieseberg L.H."/>
            <person name="Langlade N.B."/>
        </authorList>
    </citation>
    <scope>NUCLEOTIDE SEQUENCE</scope>
    <source>
        <tissue evidence="8">Leaves</tissue>
    </source>
</reference>
<feature type="compositionally biased region" description="Basic residues" evidence="6">
    <location>
        <begin position="92"/>
        <end position="106"/>
    </location>
</feature>
<evidence type="ECO:0000313" key="8">
    <source>
        <dbReference type="EMBL" id="KAF5759227.1"/>
    </source>
</evidence>
<feature type="domain" description="BES1/BZR1 plant transcription factor N-terminal" evidence="7">
    <location>
        <begin position="7"/>
        <end position="36"/>
    </location>
</feature>
<feature type="region of interest" description="Disordered" evidence="6">
    <location>
        <begin position="46"/>
        <end position="106"/>
    </location>
</feature>
<evidence type="ECO:0000256" key="5">
    <source>
        <dbReference type="RuleBase" id="RU369040"/>
    </source>
</evidence>
<name>A0A9K3DRP7_HELAN</name>
<comment type="similarity">
    <text evidence="1 5">Belongs to the BZR/LAT61 family.</text>
</comment>
<accession>A0A9K3DRP7</accession>
<evidence type="ECO:0000256" key="2">
    <source>
        <dbReference type="ARBA" id="ARBA00023015"/>
    </source>
</evidence>
<sequence length="106" mass="12597">MTGGASTGRLPSWKERENNKRRERRRRAIAAKIYAGPLHQQFRRILHRRNSKHPFAISSHHTPQQSSPPYLRRTTTAPSSHSSSPCTPIYKQIRRKKERYRRQKRQ</sequence>
<dbReference type="PANTHER" id="PTHR31506">
    <property type="entry name" value="BES1/BZR1 HOMOLOG PROTEIN 3-RELATED"/>
    <property type="match status" value="1"/>
</dbReference>
<dbReference type="AlphaFoldDB" id="A0A9K3DRP7"/>
<dbReference type="Pfam" id="PF05687">
    <property type="entry name" value="BES1_N"/>
    <property type="match status" value="1"/>
</dbReference>
<dbReference type="InterPro" id="IPR008540">
    <property type="entry name" value="BES1_N"/>
</dbReference>
<dbReference type="GO" id="GO:0003677">
    <property type="term" value="F:DNA binding"/>
    <property type="evidence" value="ECO:0007669"/>
    <property type="project" value="UniProtKB-UniRule"/>
</dbReference>
<dbReference type="GO" id="GO:0005634">
    <property type="term" value="C:nucleus"/>
    <property type="evidence" value="ECO:0007669"/>
    <property type="project" value="UniProtKB-SubCell"/>
</dbReference>
<comment type="caution">
    <text evidence="8">The sequence shown here is derived from an EMBL/GenBank/DDBJ whole genome shotgun (WGS) entry which is preliminary data.</text>
</comment>
<evidence type="ECO:0000313" key="9">
    <source>
        <dbReference type="Proteomes" id="UP000215914"/>
    </source>
</evidence>
<comment type="subcellular location">
    <subcellularLocation>
        <location evidence="5">Nucleus</location>
    </subcellularLocation>
</comment>
<evidence type="ECO:0000256" key="4">
    <source>
        <dbReference type="ARBA" id="ARBA00023163"/>
    </source>
</evidence>
<keyword evidence="3 5" id="KW-0238">DNA-binding</keyword>
<keyword evidence="2 5" id="KW-0805">Transcription regulation</keyword>
<feature type="region of interest" description="Disordered" evidence="6">
    <location>
        <begin position="1"/>
        <end position="26"/>
    </location>
</feature>
<dbReference type="InterPro" id="IPR033264">
    <property type="entry name" value="BZR"/>
</dbReference>
<reference evidence="8" key="2">
    <citation type="submission" date="2020-06" db="EMBL/GenBank/DDBJ databases">
        <title>Helianthus annuus Genome sequencing and assembly Release 2.</title>
        <authorList>
            <person name="Gouzy J."/>
            <person name="Langlade N."/>
            <person name="Munos S."/>
        </authorList>
    </citation>
    <scope>NUCLEOTIDE SEQUENCE</scope>
    <source>
        <tissue evidence="8">Leaves</tissue>
    </source>
</reference>
<evidence type="ECO:0000259" key="7">
    <source>
        <dbReference type="Pfam" id="PF05687"/>
    </source>
</evidence>
<dbReference type="EMBL" id="MNCJ02000331">
    <property type="protein sequence ID" value="KAF5759227.1"/>
    <property type="molecule type" value="Genomic_DNA"/>
</dbReference>
<dbReference type="Gramene" id="mRNA:HanXRQr2_Chr16g0738741">
    <property type="protein sequence ID" value="CDS:HanXRQr2_Chr16g0738741.1"/>
    <property type="gene ID" value="HanXRQr2_Chr16g0738741"/>
</dbReference>
<dbReference type="GO" id="GO:0003700">
    <property type="term" value="F:DNA-binding transcription factor activity"/>
    <property type="evidence" value="ECO:0007669"/>
    <property type="project" value="UniProtKB-UniRule"/>
</dbReference>
<evidence type="ECO:0000256" key="6">
    <source>
        <dbReference type="SAM" id="MobiDB-lite"/>
    </source>
</evidence>
<organism evidence="8 9">
    <name type="scientific">Helianthus annuus</name>
    <name type="common">Common sunflower</name>
    <dbReference type="NCBI Taxonomy" id="4232"/>
    <lineage>
        <taxon>Eukaryota</taxon>
        <taxon>Viridiplantae</taxon>
        <taxon>Streptophyta</taxon>
        <taxon>Embryophyta</taxon>
        <taxon>Tracheophyta</taxon>
        <taxon>Spermatophyta</taxon>
        <taxon>Magnoliopsida</taxon>
        <taxon>eudicotyledons</taxon>
        <taxon>Gunneridae</taxon>
        <taxon>Pentapetalae</taxon>
        <taxon>asterids</taxon>
        <taxon>campanulids</taxon>
        <taxon>Asterales</taxon>
        <taxon>Asteraceae</taxon>
        <taxon>Asteroideae</taxon>
        <taxon>Heliantheae alliance</taxon>
        <taxon>Heliantheae</taxon>
        <taxon>Helianthus</taxon>
    </lineage>
</organism>
<gene>
    <name evidence="8" type="ORF">HanXRQr2_Chr16g0738741</name>
</gene>
<keyword evidence="5" id="KW-1070">Brassinosteroid signaling pathway</keyword>
<comment type="function">
    <text evidence="5">Functions in brassinosteroid signaling. May function as transcriptional repressor.</text>
</comment>
<dbReference type="Proteomes" id="UP000215914">
    <property type="component" value="Unassembled WGS sequence"/>
</dbReference>
<protein>
    <recommendedName>
        <fullName evidence="5">Protein BZR1 homolog</fullName>
    </recommendedName>
    <alternativeName>
        <fullName evidence="5">Protein BRASSINAZOLE-RESISTANT 1 homolog</fullName>
    </alternativeName>
</protein>
<dbReference type="GO" id="GO:0006351">
    <property type="term" value="P:DNA-templated transcription"/>
    <property type="evidence" value="ECO:0007669"/>
    <property type="project" value="InterPro"/>
</dbReference>
<dbReference type="GO" id="GO:0009742">
    <property type="term" value="P:brassinosteroid mediated signaling pathway"/>
    <property type="evidence" value="ECO:0007669"/>
    <property type="project" value="UniProtKB-UniRule"/>
</dbReference>
<keyword evidence="4 5" id="KW-0804">Transcription</keyword>
<dbReference type="PANTHER" id="PTHR31506:SF15">
    <property type="entry name" value="BES1_BZR1 HOMOLOG PROTEIN 2"/>
    <property type="match status" value="1"/>
</dbReference>